<evidence type="ECO:0000313" key="2">
    <source>
        <dbReference type="EMBL" id="SCN45381.1"/>
    </source>
</evidence>
<evidence type="ECO:0000256" key="1">
    <source>
        <dbReference type="SAM" id="Phobius"/>
    </source>
</evidence>
<evidence type="ECO:0008006" key="4">
    <source>
        <dbReference type="Google" id="ProtNLM"/>
    </source>
</evidence>
<gene>
    <name evidence="2" type="primary">PmUG01_10054600</name>
    <name evidence="2" type="ORF">PMUG01_10054600</name>
</gene>
<evidence type="ECO:0000313" key="3">
    <source>
        <dbReference type="Proteomes" id="UP000219813"/>
    </source>
</evidence>
<keyword evidence="1" id="KW-1133">Transmembrane helix</keyword>
<sequence>MYKYIITINHKKMKGNSNYFISVKTIIFIIFNFILSYINNLCNSDKSLYYRNCISSMLNSRNNRILSKVKNKTINWGFKYKLDLKKNYYLENKKYVGESDCGERSASKKKYSSKFADKALVKKYMSFICKPYTAIDAFFEKLLYRVFCTIYIYRKCTDHTQKKCLRRSVFIKTALTFSLPAILFLTATVLYILSQFFSDTWKELIPIGGTSIFLNYVRDKSQFIGLLLSILSVSMVIYTLVKFLKYVIEVRRNEFKA</sequence>
<organism evidence="2 3">
    <name type="scientific">Plasmodium malariae</name>
    <dbReference type="NCBI Taxonomy" id="5858"/>
    <lineage>
        <taxon>Eukaryota</taxon>
        <taxon>Sar</taxon>
        <taxon>Alveolata</taxon>
        <taxon>Apicomplexa</taxon>
        <taxon>Aconoidasida</taxon>
        <taxon>Haemosporida</taxon>
        <taxon>Plasmodiidae</taxon>
        <taxon>Plasmodium</taxon>
        <taxon>Plasmodium (Plasmodium)</taxon>
    </lineage>
</organism>
<dbReference type="Pfam" id="PF12420">
    <property type="entry name" value="DUF3671"/>
    <property type="match status" value="1"/>
</dbReference>
<dbReference type="RefSeq" id="XP_028862304.1">
    <property type="nucleotide sequence ID" value="XM_029005746.1"/>
</dbReference>
<keyword evidence="1" id="KW-0472">Membrane</keyword>
<dbReference type="InterPro" id="IPR022139">
    <property type="entry name" value="Fam-L/Fam-M-like_plasmodium"/>
</dbReference>
<feature type="transmembrane region" description="Helical" evidence="1">
    <location>
        <begin position="19"/>
        <end position="38"/>
    </location>
</feature>
<dbReference type="AlphaFoldDB" id="A0A1D3RJN2"/>
<feature type="transmembrane region" description="Helical" evidence="1">
    <location>
        <begin position="169"/>
        <end position="193"/>
    </location>
</feature>
<proteinExistence type="predicted"/>
<keyword evidence="1" id="KW-0812">Transmembrane</keyword>
<dbReference type="Proteomes" id="UP000219813">
    <property type="component" value="Chromosome 10"/>
</dbReference>
<accession>A0A1D3RJN2</accession>
<dbReference type="VEuPathDB" id="PlasmoDB:PmUG01_10054600"/>
<dbReference type="EMBL" id="LT594631">
    <property type="protein sequence ID" value="SCN45381.1"/>
    <property type="molecule type" value="Genomic_DNA"/>
</dbReference>
<name>A0A1D3RJN2_PLAMA</name>
<dbReference type="KEGG" id="pmal:PMUG01_10054600"/>
<keyword evidence="3" id="KW-1185">Reference proteome</keyword>
<reference evidence="2 3" key="1">
    <citation type="submission" date="2016-06" db="EMBL/GenBank/DDBJ databases">
        <authorList>
            <consortium name="Pathogen Informatics"/>
        </authorList>
    </citation>
    <scope>NUCLEOTIDE SEQUENCE [LARGE SCALE GENOMIC DNA]</scope>
</reference>
<dbReference type="GeneID" id="39869549"/>
<feature type="transmembrane region" description="Helical" evidence="1">
    <location>
        <begin position="223"/>
        <end position="244"/>
    </location>
</feature>
<protein>
    <recommendedName>
        <fullName evidence="4">Fam-m protein</fullName>
    </recommendedName>
</protein>